<dbReference type="STRING" id="56193.YP76_17940"/>
<proteinExistence type="predicted"/>
<dbReference type="Pfam" id="PF21992">
    <property type="entry name" value="DUF6927"/>
    <property type="match status" value="1"/>
</dbReference>
<dbReference type="Proteomes" id="UP000033874">
    <property type="component" value="Unassembled WGS sequence"/>
</dbReference>
<keyword evidence="3" id="KW-1185">Reference proteome</keyword>
<gene>
    <name evidence="2" type="ORF">YP76_17940</name>
</gene>
<evidence type="ECO:0000313" key="2">
    <source>
        <dbReference type="EMBL" id="KKW90491.1"/>
    </source>
</evidence>
<protein>
    <recommendedName>
        <fullName evidence="1">DUF6927 domain-containing protein</fullName>
    </recommendedName>
</protein>
<dbReference type="InterPro" id="IPR053845">
    <property type="entry name" value="DUF6927"/>
</dbReference>
<dbReference type="PATRIC" id="fig|56193.3.peg.3758"/>
<accession>A0A0M3ANH6</accession>
<dbReference type="AlphaFoldDB" id="A0A0M3ANH6"/>
<name>A0A0M3ANH6_9SPHN</name>
<evidence type="ECO:0000313" key="3">
    <source>
        <dbReference type="Proteomes" id="UP000033874"/>
    </source>
</evidence>
<organism evidence="2 3">
    <name type="scientific">Sphingobium chungbukense</name>
    <dbReference type="NCBI Taxonomy" id="56193"/>
    <lineage>
        <taxon>Bacteria</taxon>
        <taxon>Pseudomonadati</taxon>
        <taxon>Pseudomonadota</taxon>
        <taxon>Alphaproteobacteria</taxon>
        <taxon>Sphingomonadales</taxon>
        <taxon>Sphingomonadaceae</taxon>
        <taxon>Sphingobium</taxon>
    </lineage>
</organism>
<evidence type="ECO:0000259" key="1">
    <source>
        <dbReference type="Pfam" id="PF21992"/>
    </source>
</evidence>
<feature type="domain" description="DUF6927" evidence="1">
    <location>
        <begin position="112"/>
        <end position="184"/>
    </location>
</feature>
<reference evidence="2 3" key="1">
    <citation type="submission" date="2015-04" db="EMBL/GenBank/DDBJ databases">
        <title>Genome sequence of aromatic hydrocarbons-degrading Sphingobium chungbukense DJ77.</title>
        <authorList>
            <person name="Kim Y.-C."/>
            <person name="Chae J.-C."/>
        </authorList>
    </citation>
    <scope>NUCLEOTIDE SEQUENCE [LARGE SCALE GENOMIC DNA]</scope>
    <source>
        <strain evidence="2 3">DJ77</strain>
    </source>
</reference>
<comment type="caution">
    <text evidence="2">The sequence shown here is derived from an EMBL/GenBank/DDBJ whole genome shotgun (WGS) entry which is preliminary data.</text>
</comment>
<dbReference type="EMBL" id="LBIC01000009">
    <property type="protein sequence ID" value="KKW90491.1"/>
    <property type="molecule type" value="Genomic_DNA"/>
</dbReference>
<dbReference type="RefSeq" id="WP_021243570.1">
    <property type="nucleotide sequence ID" value="NZ_LBIC01000009.1"/>
</dbReference>
<sequence length="203" mass="22850">MGWLFMPFTAMAGHASAKSYLDAQFTYDQAHEDGTRQGLEILASSCPGNRVYYAAAQLTTNGVPGDVFAIICLVRWNPRSADGHQFGYKSMDESAGPCEAQCPARILDLLTPTDREYANDWRARCRANLALRSRRLADGDLVRFPEPMTFSDGHVAREFQVIRDGRRIILRAPETGGLYRVSRFMERDWSIVPKTRVHATLFS</sequence>